<proteinExistence type="predicted"/>
<dbReference type="Proteomes" id="UP001172743">
    <property type="component" value="Unassembled WGS sequence"/>
</dbReference>
<evidence type="ECO:0000313" key="2">
    <source>
        <dbReference type="Proteomes" id="UP001172743"/>
    </source>
</evidence>
<dbReference type="RefSeq" id="WP_301139064.1">
    <property type="nucleotide sequence ID" value="NZ_JAUHTQ010000012.1"/>
</dbReference>
<sequence length="82" mass="9439">MGFLYFFVILSDFLIADSEVARLSGKVASFRQKVARLSGKAARLIQKVARLILCANFPILYPDLIIKYILIISHYFIHWFST</sequence>
<comment type="caution">
    <text evidence="1">The sequence shown here is derived from an EMBL/GenBank/DDBJ whole genome shotgun (WGS) entry which is preliminary data.</text>
</comment>
<reference evidence="1" key="1">
    <citation type="submission" date="2023-07" db="EMBL/GenBank/DDBJ databases">
        <title>Ureibacillus sp. isolated from freshwater well.</title>
        <authorList>
            <person name="Kirdat K."/>
            <person name="Bhatt A."/>
            <person name="Teware R."/>
            <person name="Bhavsar Y."/>
            <person name="Yadav A."/>
        </authorList>
    </citation>
    <scope>NUCLEOTIDE SEQUENCE</scope>
    <source>
        <strain evidence="1">BA0131</strain>
    </source>
</reference>
<keyword evidence="2" id="KW-1185">Reference proteome</keyword>
<protein>
    <submittedName>
        <fullName evidence="1">Uncharacterized protein</fullName>
    </submittedName>
</protein>
<gene>
    <name evidence="1" type="ORF">QYB95_14475</name>
</gene>
<name>A0ABT8GV32_9BACL</name>
<evidence type="ECO:0000313" key="1">
    <source>
        <dbReference type="EMBL" id="MDN4494756.1"/>
    </source>
</evidence>
<accession>A0ABT8GV32</accession>
<dbReference type="EMBL" id="JAUHTQ010000012">
    <property type="protein sequence ID" value="MDN4494756.1"/>
    <property type="molecule type" value="Genomic_DNA"/>
</dbReference>
<organism evidence="1 2">
    <name type="scientific">Ureibacillus aquaedulcis</name>
    <dbReference type="NCBI Taxonomy" id="3058421"/>
    <lineage>
        <taxon>Bacteria</taxon>
        <taxon>Bacillati</taxon>
        <taxon>Bacillota</taxon>
        <taxon>Bacilli</taxon>
        <taxon>Bacillales</taxon>
        <taxon>Caryophanaceae</taxon>
        <taxon>Ureibacillus</taxon>
    </lineage>
</organism>